<feature type="transmembrane region" description="Helical" evidence="6">
    <location>
        <begin position="33"/>
        <end position="58"/>
    </location>
</feature>
<evidence type="ECO:0000256" key="4">
    <source>
        <dbReference type="ARBA" id="ARBA00022989"/>
    </source>
</evidence>
<dbReference type="PANTHER" id="PTHR30086">
    <property type="entry name" value="ARGININE EXPORTER PROTEIN ARGO"/>
    <property type="match status" value="1"/>
</dbReference>
<sequence length="209" mass="22892">MSVFVSYIFLGLSLAAPIGPINAAQLDRGIKNGFFHAWIIGLGSVVADIVYMCAVYLGMVHFIEIPVVKAFLWLFGFFVLVYTGIESIVSAVTLQSDGRGERTDSYFKTFMTGFFMSISNPLTILFWLGIYGSILAKTSSTLATDELLLYSFAIILGLLLWDFTMATVASSFRKLLTPRLLRSISVISGLSLVGFGAYFGLQAIQLLFG</sequence>
<dbReference type="GO" id="GO:0005886">
    <property type="term" value="C:plasma membrane"/>
    <property type="evidence" value="ECO:0007669"/>
    <property type="project" value="UniProtKB-SubCell"/>
</dbReference>
<evidence type="ECO:0000256" key="1">
    <source>
        <dbReference type="ARBA" id="ARBA00004651"/>
    </source>
</evidence>
<organism evidence="7 8">
    <name type="scientific">Bacillus mesophilus</name>
    <dbReference type="NCBI Taxonomy" id="1808955"/>
    <lineage>
        <taxon>Bacteria</taxon>
        <taxon>Bacillati</taxon>
        <taxon>Bacillota</taxon>
        <taxon>Bacilli</taxon>
        <taxon>Bacillales</taxon>
        <taxon>Bacillaceae</taxon>
        <taxon>Bacillus</taxon>
    </lineage>
</organism>
<name>A0A6M0Q6U4_9BACI</name>
<keyword evidence="4 6" id="KW-1133">Transmembrane helix</keyword>
<reference evidence="7 8" key="1">
    <citation type="submission" date="2020-02" db="EMBL/GenBank/DDBJ databases">
        <title>Bacillus aquiflavi sp. nov., isolated from yellow water of strong flavor Chinese baijiu in Yibin region of China.</title>
        <authorList>
            <person name="Xie J."/>
        </authorList>
    </citation>
    <scope>NUCLEOTIDE SEQUENCE [LARGE SCALE GENOMIC DNA]</scope>
    <source>
        <strain evidence="7 8">SA4</strain>
    </source>
</reference>
<keyword evidence="3 6" id="KW-0812">Transmembrane</keyword>
<accession>A0A6M0Q6U4</accession>
<gene>
    <name evidence="7" type="ORF">G4D63_05385</name>
</gene>
<dbReference type="EMBL" id="JAAIWM010000002">
    <property type="protein sequence ID" value="NEY71170.1"/>
    <property type="molecule type" value="Genomic_DNA"/>
</dbReference>
<keyword evidence="8" id="KW-1185">Reference proteome</keyword>
<dbReference type="GO" id="GO:0015171">
    <property type="term" value="F:amino acid transmembrane transporter activity"/>
    <property type="evidence" value="ECO:0007669"/>
    <property type="project" value="TreeGrafter"/>
</dbReference>
<dbReference type="AlphaFoldDB" id="A0A6M0Q6U4"/>
<dbReference type="RefSeq" id="WP_163178538.1">
    <property type="nucleotide sequence ID" value="NZ_JAAIWM010000002.1"/>
</dbReference>
<feature type="transmembrane region" description="Helical" evidence="6">
    <location>
        <begin position="70"/>
        <end position="94"/>
    </location>
</feature>
<evidence type="ECO:0000256" key="3">
    <source>
        <dbReference type="ARBA" id="ARBA00022692"/>
    </source>
</evidence>
<proteinExistence type="predicted"/>
<comment type="caution">
    <text evidence="7">The sequence shown here is derived from an EMBL/GenBank/DDBJ whole genome shotgun (WGS) entry which is preliminary data.</text>
</comment>
<keyword evidence="2" id="KW-1003">Cell membrane</keyword>
<keyword evidence="5 6" id="KW-0472">Membrane</keyword>
<feature type="transmembrane region" description="Helical" evidence="6">
    <location>
        <begin position="147"/>
        <end position="172"/>
    </location>
</feature>
<evidence type="ECO:0000256" key="5">
    <source>
        <dbReference type="ARBA" id="ARBA00023136"/>
    </source>
</evidence>
<evidence type="ECO:0000313" key="8">
    <source>
        <dbReference type="Proteomes" id="UP000481043"/>
    </source>
</evidence>
<feature type="transmembrane region" description="Helical" evidence="6">
    <location>
        <begin position="114"/>
        <end position="135"/>
    </location>
</feature>
<dbReference type="Pfam" id="PF01810">
    <property type="entry name" value="LysE"/>
    <property type="match status" value="1"/>
</dbReference>
<dbReference type="Proteomes" id="UP000481043">
    <property type="component" value="Unassembled WGS sequence"/>
</dbReference>
<feature type="transmembrane region" description="Helical" evidence="6">
    <location>
        <begin position="184"/>
        <end position="208"/>
    </location>
</feature>
<comment type="subcellular location">
    <subcellularLocation>
        <location evidence="1">Cell membrane</location>
        <topology evidence="1">Multi-pass membrane protein</topology>
    </subcellularLocation>
</comment>
<evidence type="ECO:0000256" key="2">
    <source>
        <dbReference type="ARBA" id="ARBA00022475"/>
    </source>
</evidence>
<evidence type="ECO:0000256" key="6">
    <source>
        <dbReference type="SAM" id="Phobius"/>
    </source>
</evidence>
<evidence type="ECO:0000313" key="7">
    <source>
        <dbReference type="EMBL" id="NEY71170.1"/>
    </source>
</evidence>
<protein>
    <submittedName>
        <fullName evidence="7">LysE family transporter</fullName>
    </submittedName>
</protein>
<dbReference type="InterPro" id="IPR001123">
    <property type="entry name" value="LeuE-type"/>
</dbReference>
<dbReference type="PANTHER" id="PTHR30086:SF6">
    <property type="entry name" value="AMINO ACID EFFLUX PROTEIN YCGF-RELATED"/>
    <property type="match status" value="1"/>
</dbReference>